<organism evidence="2 3">
    <name type="scientific">Castanea mollissima</name>
    <name type="common">Chinese chestnut</name>
    <dbReference type="NCBI Taxonomy" id="60419"/>
    <lineage>
        <taxon>Eukaryota</taxon>
        <taxon>Viridiplantae</taxon>
        <taxon>Streptophyta</taxon>
        <taxon>Embryophyta</taxon>
        <taxon>Tracheophyta</taxon>
        <taxon>Spermatophyta</taxon>
        <taxon>Magnoliopsida</taxon>
        <taxon>eudicotyledons</taxon>
        <taxon>Gunneridae</taxon>
        <taxon>Pentapetalae</taxon>
        <taxon>rosids</taxon>
        <taxon>fabids</taxon>
        <taxon>Fagales</taxon>
        <taxon>Fagaceae</taxon>
        <taxon>Castanea</taxon>
    </lineage>
</organism>
<comment type="caution">
    <text evidence="2">The sequence shown here is derived from an EMBL/GenBank/DDBJ whole genome shotgun (WGS) entry which is preliminary data.</text>
</comment>
<dbReference type="AlphaFoldDB" id="A0A8J4QZM6"/>
<feature type="transmembrane region" description="Helical" evidence="1">
    <location>
        <begin position="12"/>
        <end position="33"/>
    </location>
</feature>
<dbReference type="Proteomes" id="UP000737018">
    <property type="component" value="Unassembled WGS sequence"/>
</dbReference>
<keyword evidence="1" id="KW-0472">Membrane</keyword>
<sequence>MAKSLTTTGDTCRYGVLFVSLSLSSGFLCFLLLSSPTMAELLLPLTPIAVGGASHRRHNHWWPQNYALMSLC</sequence>
<keyword evidence="1" id="KW-1133">Transmembrane helix</keyword>
<name>A0A8J4QZM6_9ROSI</name>
<keyword evidence="1" id="KW-0812">Transmembrane</keyword>
<proteinExistence type="predicted"/>
<gene>
    <name evidence="2" type="ORF">CMV_019821</name>
</gene>
<evidence type="ECO:0000313" key="3">
    <source>
        <dbReference type="Proteomes" id="UP000737018"/>
    </source>
</evidence>
<evidence type="ECO:0000313" key="2">
    <source>
        <dbReference type="EMBL" id="KAF3954893.1"/>
    </source>
</evidence>
<dbReference type="EMBL" id="JRKL02003549">
    <property type="protein sequence ID" value="KAF3954893.1"/>
    <property type="molecule type" value="Genomic_DNA"/>
</dbReference>
<reference evidence="2" key="1">
    <citation type="submission" date="2020-03" db="EMBL/GenBank/DDBJ databases">
        <title>Castanea mollissima Vanexum genome sequencing.</title>
        <authorList>
            <person name="Staton M."/>
        </authorList>
    </citation>
    <scope>NUCLEOTIDE SEQUENCE</scope>
    <source>
        <tissue evidence="2">Leaf</tissue>
    </source>
</reference>
<evidence type="ECO:0000256" key="1">
    <source>
        <dbReference type="SAM" id="Phobius"/>
    </source>
</evidence>
<protein>
    <submittedName>
        <fullName evidence="2">Uncharacterized protein</fullName>
    </submittedName>
</protein>
<accession>A0A8J4QZM6</accession>
<keyword evidence="3" id="KW-1185">Reference proteome</keyword>